<dbReference type="AlphaFoldDB" id="A0A7Y4NB74"/>
<dbReference type="Pfam" id="PF03235">
    <property type="entry name" value="GmrSD_N"/>
    <property type="match status" value="1"/>
</dbReference>
<accession>A0A7Y4NB74</accession>
<reference evidence="4 5" key="1">
    <citation type="submission" date="2020-05" db="EMBL/GenBank/DDBJ databases">
        <authorList>
            <person name="Whitworth D."/>
        </authorList>
    </citation>
    <scope>NUCLEOTIDE SEQUENCE [LARGE SCALE GENOMIC DNA]</scope>
    <source>
        <strain evidence="4 5">CA046A</strain>
    </source>
</reference>
<comment type="caution">
    <text evidence="4">The sequence shown here is derived from an EMBL/GenBank/DDBJ whole genome shotgun (WGS) entry which is preliminary data.</text>
</comment>
<feature type="domain" description="GmrSD restriction endonucleases C-terminal" evidence="3">
    <location>
        <begin position="480"/>
        <end position="627"/>
    </location>
</feature>
<sequence length="640" mass="73893">MRSTNLPLFDLFQRQRRYVVPLFQRPYVWEQEEQWEPLWQDIAGRAEAVLERDARGSRSDKIGSHFLGAIVLNQIKVYGRQVDTVEVIDGQQRLTTLQIMLAAFRDEVMQTEEKRLADDLERFTENDGVRDAEVERFKVWPTNADRRDFEATLASGSFQALEAKYPLQWRKYGRKPEPRPRLVEAYLFFARRIRAFCSASPMESSETGVSSTQPAFASERAHALYEALRRHIQIVVIELEDDDDPQVIFETLNARGVPLLPSDLIRNFVFLRATQQGESTEDLYSTHWAEYDERPAEADAGKGERFWKQMERQGRVRRTRLDLFMHHYVQYRSAQDLPIGHLFQAFRTWWESNPTRSVSDELRELRRHSDVFASVLVPDGDGRTDVFAKRLNALDTTTVYPVLLMLLVGGKERVGSGELDGIVTDLESYLVRRMVCDLGTKNYNRFFLSMLQKLRASSEPISRSTIQQMLLAPDGSAGEWPDDKKFAKAWLERPLYETLKPMRCVMLLEAVDRAMRTSKQEAVTINGRLTVEHVLPQQWEPPTWPEPADEAGSDDESTSERRARLLHSLGNLTLLTQELNSSVSNGPFAMKRPEIARQSGLRLNTYFQDVVDWDEAEIIKRGELLLEHAKRIWPRPQSAA</sequence>
<evidence type="ECO:0000259" key="3">
    <source>
        <dbReference type="Pfam" id="PF07510"/>
    </source>
</evidence>
<dbReference type="PANTHER" id="PTHR35149:SF2">
    <property type="entry name" value="DUF262 DOMAIN-CONTAINING PROTEIN"/>
    <property type="match status" value="1"/>
</dbReference>
<dbReference type="Pfam" id="PF07510">
    <property type="entry name" value="GmrSD_C"/>
    <property type="match status" value="1"/>
</dbReference>
<protein>
    <submittedName>
        <fullName evidence="4">DUF262 domain-containing protein</fullName>
    </submittedName>
</protein>
<organism evidence="4 5">
    <name type="scientific">Corallococcus exercitus</name>
    <dbReference type="NCBI Taxonomy" id="2316736"/>
    <lineage>
        <taxon>Bacteria</taxon>
        <taxon>Pseudomonadati</taxon>
        <taxon>Myxococcota</taxon>
        <taxon>Myxococcia</taxon>
        <taxon>Myxococcales</taxon>
        <taxon>Cystobacterineae</taxon>
        <taxon>Myxococcaceae</taxon>
        <taxon>Corallococcus</taxon>
    </lineage>
</organism>
<feature type="region of interest" description="Disordered" evidence="1">
    <location>
        <begin position="539"/>
        <end position="561"/>
    </location>
</feature>
<dbReference type="InterPro" id="IPR004919">
    <property type="entry name" value="GmrSD_N"/>
</dbReference>
<dbReference type="InterPro" id="IPR011089">
    <property type="entry name" value="GmrSD_C"/>
</dbReference>
<dbReference type="PANTHER" id="PTHR35149">
    <property type="entry name" value="SLL5132 PROTEIN"/>
    <property type="match status" value="1"/>
</dbReference>
<dbReference type="RefSeq" id="WP_171412194.1">
    <property type="nucleotide sequence ID" value="NZ_JABFJW010000010.1"/>
</dbReference>
<feature type="compositionally biased region" description="Acidic residues" evidence="1">
    <location>
        <begin position="547"/>
        <end position="557"/>
    </location>
</feature>
<evidence type="ECO:0000256" key="1">
    <source>
        <dbReference type="SAM" id="MobiDB-lite"/>
    </source>
</evidence>
<dbReference type="Proteomes" id="UP000528460">
    <property type="component" value="Unassembled WGS sequence"/>
</dbReference>
<evidence type="ECO:0000313" key="5">
    <source>
        <dbReference type="Proteomes" id="UP000528460"/>
    </source>
</evidence>
<proteinExistence type="predicted"/>
<evidence type="ECO:0000259" key="2">
    <source>
        <dbReference type="Pfam" id="PF03235"/>
    </source>
</evidence>
<name>A0A7Y4NB74_9BACT</name>
<evidence type="ECO:0000313" key="4">
    <source>
        <dbReference type="EMBL" id="NOK07928.1"/>
    </source>
</evidence>
<feature type="domain" description="GmrSD restriction endonucleases N-terminal" evidence="2">
    <location>
        <begin position="9"/>
        <end position="270"/>
    </location>
</feature>
<dbReference type="EMBL" id="JABFJW010000010">
    <property type="protein sequence ID" value="NOK07928.1"/>
    <property type="molecule type" value="Genomic_DNA"/>
</dbReference>
<gene>
    <name evidence="4" type="ORF">HNS30_02570</name>
</gene>